<evidence type="ECO:0000256" key="7">
    <source>
        <dbReference type="SAM" id="MobiDB-lite"/>
    </source>
</evidence>
<dbReference type="PANTHER" id="PTHR19924:SF26">
    <property type="entry name" value="U3 SMALL NUCLEOLAR RNA-ASSOCIATED PROTEIN 15 HOMOLOG"/>
    <property type="match status" value="1"/>
</dbReference>
<dbReference type="GO" id="GO:0005730">
    <property type="term" value="C:nucleolus"/>
    <property type="evidence" value="ECO:0007669"/>
    <property type="project" value="UniProtKB-SubCell"/>
</dbReference>
<dbReference type="PhylomeDB" id="R7Q520"/>
<dbReference type="SUPFAM" id="SSF50978">
    <property type="entry name" value="WD40 repeat-like"/>
    <property type="match status" value="1"/>
</dbReference>
<reference evidence="10" key="1">
    <citation type="journal article" date="2013" name="Proc. Natl. Acad. Sci. U.S.A.">
        <title>Genome structure and metabolic features in the red seaweed Chondrus crispus shed light on evolution of the Archaeplastida.</title>
        <authorList>
            <person name="Collen J."/>
            <person name="Porcel B."/>
            <person name="Carre W."/>
            <person name="Ball S.G."/>
            <person name="Chaparro C."/>
            <person name="Tonon T."/>
            <person name="Barbeyron T."/>
            <person name="Michel G."/>
            <person name="Noel B."/>
            <person name="Valentin K."/>
            <person name="Elias M."/>
            <person name="Artiguenave F."/>
            <person name="Arun A."/>
            <person name="Aury J.M."/>
            <person name="Barbosa-Neto J.F."/>
            <person name="Bothwell J.H."/>
            <person name="Bouget F.Y."/>
            <person name="Brillet L."/>
            <person name="Cabello-Hurtado F."/>
            <person name="Capella-Gutierrez S."/>
            <person name="Charrier B."/>
            <person name="Cladiere L."/>
            <person name="Cock J.M."/>
            <person name="Coelho S.M."/>
            <person name="Colleoni C."/>
            <person name="Czjzek M."/>
            <person name="Da Silva C."/>
            <person name="Delage L."/>
            <person name="Denoeud F."/>
            <person name="Deschamps P."/>
            <person name="Dittami S.M."/>
            <person name="Gabaldon T."/>
            <person name="Gachon C.M."/>
            <person name="Groisillier A."/>
            <person name="Herve C."/>
            <person name="Jabbari K."/>
            <person name="Katinka M."/>
            <person name="Kloareg B."/>
            <person name="Kowalczyk N."/>
            <person name="Labadie K."/>
            <person name="Leblanc C."/>
            <person name="Lopez P.J."/>
            <person name="McLachlan D.H."/>
            <person name="Meslet-Cladiere L."/>
            <person name="Moustafa A."/>
            <person name="Nehr Z."/>
            <person name="Nyvall Collen P."/>
            <person name="Panaud O."/>
            <person name="Partensky F."/>
            <person name="Poulain J."/>
            <person name="Rensing S.A."/>
            <person name="Rousvoal S."/>
            <person name="Samson G."/>
            <person name="Symeonidi A."/>
            <person name="Weissenbach J."/>
            <person name="Zambounis A."/>
            <person name="Wincker P."/>
            <person name="Boyen C."/>
        </authorList>
    </citation>
    <scope>NUCLEOTIDE SEQUENCE [LARGE SCALE GENOMIC DNA]</scope>
    <source>
        <strain evidence="10">cv. Stackhouse</strain>
    </source>
</reference>
<organism evidence="9 10">
    <name type="scientific">Chondrus crispus</name>
    <name type="common">Carrageen Irish moss</name>
    <name type="synonym">Polymorpha crispa</name>
    <dbReference type="NCBI Taxonomy" id="2769"/>
    <lineage>
        <taxon>Eukaryota</taxon>
        <taxon>Rhodophyta</taxon>
        <taxon>Florideophyceae</taxon>
        <taxon>Rhodymeniophycidae</taxon>
        <taxon>Gigartinales</taxon>
        <taxon>Gigartinaceae</taxon>
        <taxon>Chondrus</taxon>
    </lineage>
</organism>
<feature type="repeat" description="WD" evidence="6">
    <location>
        <begin position="121"/>
        <end position="162"/>
    </location>
</feature>
<evidence type="ECO:0000256" key="3">
    <source>
        <dbReference type="ARBA" id="ARBA00022574"/>
    </source>
</evidence>
<keyword evidence="5" id="KW-0539">Nucleus</keyword>
<keyword evidence="10" id="KW-1185">Reference proteome</keyword>
<dbReference type="RefSeq" id="XP_005712205.1">
    <property type="nucleotide sequence ID" value="XM_005712148.1"/>
</dbReference>
<dbReference type="AlphaFoldDB" id="R7Q520"/>
<evidence type="ECO:0000256" key="5">
    <source>
        <dbReference type="ARBA" id="ARBA00023242"/>
    </source>
</evidence>
<dbReference type="PROSITE" id="PS50082">
    <property type="entry name" value="WD_REPEATS_2"/>
    <property type="match status" value="1"/>
</dbReference>
<dbReference type="InterPro" id="IPR018983">
    <property type="entry name" value="U3_snoRNA-assocProt_15_C"/>
</dbReference>
<dbReference type="KEGG" id="ccp:CHC_T00001503001"/>
<dbReference type="Proteomes" id="UP000012073">
    <property type="component" value="Unassembled WGS sequence"/>
</dbReference>
<dbReference type="GeneID" id="17319936"/>
<dbReference type="STRING" id="2769.R7Q520"/>
<evidence type="ECO:0000259" key="8">
    <source>
        <dbReference type="Pfam" id="PF09384"/>
    </source>
</evidence>
<dbReference type="Pfam" id="PF00400">
    <property type="entry name" value="WD40"/>
    <property type="match status" value="2"/>
</dbReference>
<name>R7Q520_CHOCR</name>
<dbReference type="InterPro" id="IPR036322">
    <property type="entry name" value="WD40_repeat_dom_sf"/>
</dbReference>
<accession>R7Q520</accession>
<dbReference type="OMA" id="ATYQVVH"/>
<dbReference type="Gramene" id="CDF32540">
    <property type="protein sequence ID" value="CDF32540"/>
    <property type="gene ID" value="CHC_T00001503001"/>
</dbReference>
<keyword evidence="2" id="KW-0698">rRNA processing</keyword>
<sequence>MGEAFAPLLVPRPGSLSTPFRLHQEASLWSSVGLVASHHLLSPVTHVTFSPVAPYDVAASSGFSVELIGSRAGNRLRSLARFRDTAYSPGYKPDGKLLVAGDSGGGARVFDLGSRAVLREFKGHKGPVRSAMFSSDGRRVMTGSDDSVVKAWDLATSRLLLSLKDANDYVRCQAHSPASQHVWMVGSLDRKARLYDLRSTNCLFTLDHGYQVDDVLILPGGARAITIGGPEVKIWDFFSGGKMIHRLGSHAKAVTSGVADVAGHCLATAGLDGVVKVHDLDTFQAKGRMRFASEILSLAVSSDGVKYAAGMADGTVEVRSTKTSSKHISSVPQSTARRQREFEGYGRGFEKMRMEEKGPKPGSRRYFERGTRAKPTEDQDFVMKDYRKAELKDYDKSLQKFAHGDAIDQAVATRSPSVVISVVQELLTRGVLTSALAGHKQSSLDSILGVIQRNIRKPLYTNRLAQLLNAILDVYGAELGKNIAVDRKLGAILSAVRREVNECHDLMQLQGAAEAILSSSGS</sequence>
<dbReference type="InterPro" id="IPR015943">
    <property type="entry name" value="WD40/YVTN_repeat-like_dom_sf"/>
</dbReference>
<feature type="domain" description="U3 small nucleolar RNA-associated protein 15 C-terminal" evidence="8">
    <location>
        <begin position="376"/>
        <end position="515"/>
    </location>
</feature>
<dbReference type="PROSITE" id="PS00678">
    <property type="entry name" value="WD_REPEATS_1"/>
    <property type="match status" value="1"/>
</dbReference>
<proteinExistence type="predicted"/>
<dbReference type="OrthoDB" id="431715at2759"/>
<gene>
    <name evidence="9" type="ORF">CHC_T00001503001</name>
</gene>
<dbReference type="GO" id="GO:0045943">
    <property type="term" value="P:positive regulation of transcription by RNA polymerase I"/>
    <property type="evidence" value="ECO:0007669"/>
    <property type="project" value="TreeGrafter"/>
</dbReference>
<dbReference type="GO" id="GO:0006364">
    <property type="term" value="P:rRNA processing"/>
    <property type="evidence" value="ECO:0007669"/>
    <property type="project" value="UniProtKB-KW"/>
</dbReference>
<dbReference type="InterPro" id="IPR019775">
    <property type="entry name" value="WD40_repeat_CS"/>
</dbReference>
<dbReference type="PANTHER" id="PTHR19924">
    <property type="entry name" value="UTP15 U3 SMALL NUCLEOLAR RNA-ASSOCIATED PROTEIN 15 FAMILY MEMBER"/>
    <property type="match status" value="1"/>
</dbReference>
<comment type="subcellular location">
    <subcellularLocation>
        <location evidence="1">Nucleus</location>
        <location evidence="1">Nucleolus</location>
    </subcellularLocation>
</comment>
<evidence type="ECO:0000256" key="6">
    <source>
        <dbReference type="PROSITE-ProRule" id="PRU00221"/>
    </source>
</evidence>
<dbReference type="InterPro" id="IPR001680">
    <property type="entry name" value="WD40_rpt"/>
</dbReference>
<protein>
    <recommendedName>
        <fullName evidence="8">U3 small nucleolar RNA-associated protein 15 C-terminal domain-containing protein</fullName>
    </recommendedName>
</protein>
<keyword evidence="3 6" id="KW-0853">WD repeat</keyword>
<evidence type="ECO:0000313" key="9">
    <source>
        <dbReference type="EMBL" id="CDF32540.1"/>
    </source>
</evidence>
<dbReference type="EMBL" id="HG001512">
    <property type="protein sequence ID" value="CDF32540.1"/>
    <property type="molecule type" value="Genomic_DNA"/>
</dbReference>
<evidence type="ECO:0000256" key="2">
    <source>
        <dbReference type="ARBA" id="ARBA00022552"/>
    </source>
</evidence>
<dbReference type="SMART" id="SM00320">
    <property type="entry name" value="WD40"/>
    <property type="match status" value="6"/>
</dbReference>
<evidence type="ECO:0000256" key="4">
    <source>
        <dbReference type="ARBA" id="ARBA00022737"/>
    </source>
</evidence>
<dbReference type="Gene3D" id="2.130.10.10">
    <property type="entry name" value="YVTN repeat-like/Quinoprotein amine dehydrogenase"/>
    <property type="match status" value="2"/>
</dbReference>
<evidence type="ECO:0000256" key="1">
    <source>
        <dbReference type="ARBA" id="ARBA00004604"/>
    </source>
</evidence>
<keyword evidence="4" id="KW-0677">Repeat</keyword>
<feature type="region of interest" description="Disordered" evidence="7">
    <location>
        <begin position="354"/>
        <end position="373"/>
    </location>
</feature>
<dbReference type="Pfam" id="PF09384">
    <property type="entry name" value="UTP15_C"/>
    <property type="match status" value="1"/>
</dbReference>
<evidence type="ECO:0000313" key="10">
    <source>
        <dbReference type="Proteomes" id="UP000012073"/>
    </source>
</evidence>
<dbReference type="PROSITE" id="PS50294">
    <property type="entry name" value="WD_REPEATS_REGION"/>
    <property type="match status" value="1"/>
</dbReference>